<dbReference type="PANTHER" id="PTHR12691">
    <property type="entry name" value="MEDIATOR OF RNA POLYMERASE II TRANSCRIPTION SUBUNIT 23"/>
    <property type="match status" value="1"/>
</dbReference>
<dbReference type="EMBL" id="PYDT01000006">
    <property type="protein sequence ID" value="THU57800.1"/>
    <property type="molecule type" value="Genomic_DNA"/>
</dbReference>
<dbReference type="GO" id="GO:0005667">
    <property type="term" value="C:transcription regulator complex"/>
    <property type="evidence" value="ECO:0007669"/>
    <property type="project" value="TreeGrafter"/>
</dbReference>
<dbReference type="InterPro" id="IPR021629">
    <property type="entry name" value="Mediator_Med23"/>
</dbReference>
<feature type="region of interest" description="Disordered" evidence="6">
    <location>
        <begin position="1228"/>
        <end position="1258"/>
    </location>
</feature>
<feature type="compositionally biased region" description="Polar residues" evidence="6">
    <location>
        <begin position="214"/>
        <end position="228"/>
    </location>
</feature>
<evidence type="ECO:0000256" key="5">
    <source>
        <dbReference type="ARBA" id="ARBA00023242"/>
    </source>
</evidence>
<accession>A0A4S8J889</accession>
<dbReference type="Pfam" id="PF11573">
    <property type="entry name" value="Med23"/>
    <property type="match status" value="1"/>
</dbReference>
<feature type="region of interest" description="Disordered" evidence="6">
    <location>
        <begin position="1142"/>
        <end position="1166"/>
    </location>
</feature>
<gene>
    <name evidence="7" type="ORF">C4D60_Mb03t07370</name>
</gene>
<keyword evidence="3" id="KW-0805">Transcription regulation</keyword>
<keyword evidence="5" id="KW-0539">Nucleus</keyword>
<feature type="region of interest" description="Disordered" evidence="6">
    <location>
        <begin position="59"/>
        <end position="82"/>
    </location>
</feature>
<feature type="compositionally biased region" description="Low complexity" evidence="6">
    <location>
        <begin position="1239"/>
        <end position="1258"/>
    </location>
</feature>
<keyword evidence="4" id="KW-0804">Transcription</keyword>
<feature type="compositionally biased region" description="Polar residues" evidence="6">
    <location>
        <begin position="192"/>
        <end position="204"/>
    </location>
</feature>
<dbReference type="GO" id="GO:0006357">
    <property type="term" value="P:regulation of transcription by RNA polymerase II"/>
    <property type="evidence" value="ECO:0007669"/>
    <property type="project" value="TreeGrafter"/>
</dbReference>
<dbReference type="STRING" id="52838.A0A4S8J889"/>
<feature type="compositionally biased region" description="Polar residues" evidence="6">
    <location>
        <begin position="1142"/>
        <end position="1151"/>
    </location>
</feature>
<comment type="subcellular location">
    <subcellularLocation>
        <location evidence="1">Nucleus</location>
    </subcellularLocation>
</comment>
<evidence type="ECO:0000313" key="8">
    <source>
        <dbReference type="Proteomes" id="UP000317650"/>
    </source>
</evidence>
<proteinExistence type="inferred from homology"/>
<dbReference type="Proteomes" id="UP000317650">
    <property type="component" value="Chromosome 3"/>
</dbReference>
<sequence>MEANQRSSRPLQLHPARVAVVDLFNLYLGVTYLTKYSHSLGLFVSRSIDGLSPSDGSFCLQRNGRQRSEDRSPEASNKLQKRVTAPHGLLPPRDEQFILDFEQLQGQFPDPEQLRTATETVILSLVVQCSSHAPQSEFLLFAIRSLCSIGYLKWDTFLLSLLSAVSAAEATLAQGTPATPASPLATIHGVSSPAQSATDQSAGATLSPVKPSELSGSGHQSLTRSGQMTRGTAMGSLRQFSCKIILAGLEFNLKPITHAEILSQMLNWLVNWDQKPVGSDDGDGKKVWKPERPVHEWMHTCLDVIWRLVDEDKCRIPFYELLRSNLQFMDNIPDDEAMFGIILEIHRRRDMVAMHMQMLDQHLHCPTFATHRFMSQSYPSITGESLANVRYSPITYPSVLGEPLHGEDLATSIPKGSLDWERALRCLRHALRTTPSPDWWRRVLLVAPCYKPQATQASTPGAVFSPEMICEAVETTKKIISFHKEEKNIDPNNVSPQSILLDFISSSQTLRIWSFNSSIREYLNNDQLQKGKQIDEWWKQVIKGDRMMDFTSLDDRSMGMFWVLSFTMAQPACEAVMSWFTSAGVTDISQGPNVQSNDRMMMMRETFPLSMTLLSGLSINLCLKLAFQLEETIFLGQAIPSIAMVETYVRLLLIAPHSLFRPHFTTLTQRSPSILSKNGVSLLLLEILNYRLLPLYRYHGKSKALMYDVTKIISMIKGKRGEHRLFRLAENLCMNLILSIRDFFLVKKEIKGPTDFTETLNRITIISLAITIKTRGVAEVEHALYLQPLLEQIMATSQHTWSQKTLRYFPPTIREFLMGRMDKRGHTIQAWQQAESTVINQCTQLLSPSADPTYVMTYLSHSFPQHRQYLCAGAWMLMNGQPESINSTNLGRVLRELSPEEVTSNIYTMVDVLLHHIQIELQHGHPAQDLLSKAIANFSFFIWTHELLPLDILLLALIDRDDDPYALRIVISLLDKPELQQRIRVFCTNHSSEHWAHNQPPKRVELQKALGNHLSWKDRYPTFFDDIAARLIPVIPLIVYRLIENDATDIADRVLSSYTQLLAFHPLRFSFVRDTLAYFYGHLPNKLVLRILKVLDLSKISFSESFPQYMGSSNSVVCPPQEYFANLLLGLVNNVIPSLNSKAKSDSTGDPCSNFGRPAANRSQATSVNCSDGQKAFYHNQDPGTYTQLVLETAAIEILSLPASASQVVASLVQIVVHIQPTLIQSGNGLQSMSHGQNSGLPTSPSGGSTESMNTSRSTTSTTWVNANNFVSKSGYSCQQLSCLMIQACGLLLAQLPPEFHMQLYSEASRIIKDCWWLVDSKKSLKELDSAVGYALLDSTWASQDNTSTAIGNIVALLHSFFSNLPHEWLESTHTIIKHLRPLNSVAMLRIAFRIMGPLLPRLAFARPLFMKTLAMLFNVMADVFGKNSQPAVHAEASDIRDLIDFLHHAVMYEGQGGPVQNTSKPRVESLTLCGKVMENLRPDVQHLLLHLKTDQNSSIYAATHPKLVVQNPTQTNL</sequence>
<organism evidence="7 8">
    <name type="scientific">Musa balbisiana</name>
    <name type="common">Banana</name>
    <dbReference type="NCBI Taxonomy" id="52838"/>
    <lineage>
        <taxon>Eukaryota</taxon>
        <taxon>Viridiplantae</taxon>
        <taxon>Streptophyta</taxon>
        <taxon>Embryophyta</taxon>
        <taxon>Tracheophyta</taxon>
        <taxon>Spermatophyta</taxon>
        <taxon>Magnoliopsida</taxon>
        <taxon>Liliopsida</taxon>
        <taxon>Zingiberales</taxon>
        <taxon>Musaceae</taxon>
        <taxon>Musa</taxon>
    </lineage>
</organism>
<evidence type="ECO:0000256" key="3">
    <source>
        <dbReference type="ARBA" id="ARBA00023015"/>
    </source>
</evidence>
<comment type="similarity">
    <text evidence="2">Belongs to the Mediator complex subunit 23 family.</text>
</comment>
<keyword evidence="8" id="KW-1185">Reference proteome</keyword>
<dbReference type="GO" id="GO:0016592">
    <property type="term" value="C:mediator complex"/>
    <property type="evidence" value="ECO:0007669"/>
    <property type="project" value="TreeGrafter"/>
</dbReference>
<dbReference type="GO" id="GO:0010628">
    <property type="term" value="P:positive regulation of gene expression"/>
    <property type="evidence" value="ECO:0007669"/>
    <property type="project" value="TreeGrafter"/>
</dbReference>
<evidence type="ECO:0000256" key="1">
    <source>
        <dbReference type="ARBA" id="ARBA00004123"/>
    </source>
</evidence>
<comment type="caution">
    <text evidence="7">The sequence shown here is derived from an EMBL/GenBank/DDBJ whole genome shotgun (WGS) entry which is preliminary data.</text>
</comment>
<evidence type="ECO:0000256" key="2">
    <source>
        <dbReference type="ARBA" id="ARBA00010222"/>
    </source>
</evidence>
<feature type="region of interest" description="Disordered" evidence="6">
    <location>
        <begin position="183"/>
        <end position="228"/>
    </location>
</feature>
<protein>
    <recommendedName>
        <fullName evidence="9">Mediator of RNA polymerase II transcription subunit 23</fullName>
    </recommendedName>
</protein>
<evidence type="ECO:0000256" key="4">
    <source>
        <dbReference type="ARBA" id="ARBA00023163"/>
    </source>
</evidence>
<evidence type="ECO:0000313" key="7">
    <source>
        <dbReference type="EMBL" id="THU57800.1"/>
    </source>
</evidence>
<evidence type="ECO:0000256" key="6">
    <source>
        <dbReference type="SAM" id="MobiDB-lite"/>
    </source>
</evidence>
<reference evidence="7 8" key="1">
    <citation type="journal article" date="2019" name="Nat. Plants">
        <title>Genome sequencing of Musa balbisiana reveals subgenome evolution and function divergence in polyploid bananas.</title>
        <authorList>
            <person name="Yao X."/>
        </authorList>
    </citation>
    <scope>NUCLEOTIDE SEQUENCE [LARGE SCALE GENOMIC DNA]</scope>
    <source>
        <strain evidence="8">cv. DH-PKW</strain>
        <tissue evidence="7">Leaves</tissue>
    </source>
</reference>
<feature type="compositionally biased region" description="Polar residues" evidence="6">
    <location>
        <begin position="1228"/>
        <end position="1238"/>
    </location>
</feature>
<name>A0A4S8J889_MUSBA</name>
<dbReference type="PANTHER" id="PTHR12691:SF10">
    <property type="entry name" value="MEDIATOR OF RNA POLYMERASE II TRANSCRIPTION SUBUNIT 23"/>
    <property type="match status" value="1"/>
</dbReference>
<evidence type="ECO:0008006" key="9">
    <source>
        <dbReference type="Google" id="ProtNLM"/>
    </source>
</evidence>